<organism evidence="1 2">
    <name type="scientific">Pseudoalteromonas holothuriae</name>
    <dbReference type="NCBI Taxonomy" id="2963714"/>
    <lineage>
        <taxon>Bacteria</taxon>
        <taxon>Pseudomonadati</taxon>
        <taxon>Pseudomonadota</taxon>
        <taxon>Gammaproteobacteria</taxon>
        <taxon>Alteromonadales</taxon>
        <taxon>Pseudoalteromonadaceae</taxon>
        <taxon>Pseudoalteromonas</taxon>
    </lineage>
</organism>
<proteinExistence type="predicted"/>
<protein>
    <submittedName>
        <fullName evidence="1">Uncharacterized protein</fullName>
    </submittedName>
</protein>
<reference evidence="1 2" key="1">
    <citation type="submission" date="2022-07" db="EMBL/GenBank/DDBJ databases">
        <authorList>
            <person name="Criscuolo A."/>
        </authorList>
    </citation>
    <scope>NUCLEOTIDE SEQUENCE [LARGE SCALE GENOMIC DNA]</scope>
    <source>
        <strain evidence="2">CIP 111951</strain>
    </source>
</reference>
<dbReference type="RefSeq" id="WP_261591880.1">
    <property type="nucleotide sequence ID" value="NZ_CAMAPD010000003.1"/>
</dbReference>
<comment type="caution">
    <text evidence="1">The sequence shown here is derived from an EMBL/GenBank/DDBJ whole genome shotgun (WGS) entry which is preliminary data.</text>
</comment>
<dbReference type="EMBL" id="CAMAPD010000003">
    <property type="protein sequence ID" value="CAH9052736.1"/>
    <property type="molecule type" value="Genomic_DNA"/>
</dbReference>
<name>A0ABM9GGV9_9GAMM</name>
<sequence length="185" mass="20672">MIMKYTSPTIVKLAALLTCVICLVDATQRFDIAQRESVGTRHLELSPLPQSNKLAIAEKQRIMAFYDKYQEETDPLSTLESLKVLSDEEQENQNGVLEQLYVGDKKLTLRAVVRSETKTSGQTVLALIEVTNIATNANAAVKRFKVGELVFGYYLDNITSTQVQLSRAQTGQQILLTMYKPGLKN</sequence>
<evidence type="ECO:0000313" key="1">
    <source>
        <dbReference type="EMBL" id="CAH9052736.1"/>
    </source>
</evidence>
<accession>A0ABM9GGV9</accession>
<evidence type="ECO:0000313" key="2">
    <source>
        <dbReference type="Proteomes" id="UP001152485"/>
    </source>
</evidence>
<dbReference type="Proteomes" id="UP001152485">
    <property type="component" value="Unassembled WGS sequence"/>
</dbReference>
<gene>
    <name evidence="1" type="ORF">PSECIP111951_00679</name>
</gene>